<feature type="non-terminal residue" evidence="2">
    <location>
        <position position="207"/>
    </location>
</feature>
<comment type="caution">
    <text evidence="2">The sequence shown here is derived from an EMBL/GenBank/DDBJ whole genome shotgun (WGS) entry which is preliminary data.</text>
</comment>
<sequence>MISSRKKADTYNKAVAILRSKDLVPEEEHPSLDSLSNGLLFLAGHATATVREALCAFATYAKSIPDDQTSSALLNKLGPALDRVSDATRTWAEEVEGADEQKATQLDGAIGRLAAEVSKLSEGQDRLAREMESVGRMRVELEEVVQKARATGVAPPPAPPRQAWGEPLEDGEIHGTGPLPSYADMARRELPREHAPTIARQDIHARQ</sequence>
<evidence type="ECO:0000313" key="2">
    <source>
        <dbReference type="EMBL" id="TFY51809.1"/>
    </source>
</evidence>
<reference evidence="2 3" key="1">
    <citation type="submission" date="2019-01" db="EMBL/GenBank/DDBJ databases">
        <title>Genome sequencing of the rare red list fungi Fomitopsis rosea.</title>
        <authorList>
            <person name="Buettner E."/>
            <person name="Kellner H."/>
        </authorList>
    </citation>
    <scope>NUCLEOTIDE SEQUENCE [LARGE SCALE GENOMIC DNA]</scope>
    <source>
        <strain evidence="2 3">DSM 105464</strain>
    </source>
</reference>
<feature type="region of interest" description="Disordered" evidence="1">
    <location>
        <begin position="150"/>
        <end position="182"/>
    </location>
</feature>
<protein>
    <submittedName>
        <fullName evidence="2">Uncharacterized protein</fullName>
    </submittedName>
</protein>
<evidence type="ECO:0000256" key="1">
    <source>
        <dbReference type="SAM" id="MobiDB-lite"/>
    </source>
</evidence>
<dbReference type="Proteomes" id="UP000298390">
    <property type="component" value="Unassembled WGS sequence"/>
</dbReference>
<dbReference type="EMBL" id="SEKV01001101">
    <property type="protein sequence ID" value="TFY51809.1"/>
    <property type="molecule type" value="Genomic_DNA"/>
</dbReference>
<name>A0A4Y9XTD2_9APHY</name>
<proteinExistence type="predicted"/>
<evidence type="ECO:0000313" key="3">
    <source>
        <dbReference type="Proteomes" id="UP000298390"/>
    </source>
</evidence>
<accession>A0A4Y9XTD2</accession>
<gene>
    <name evidence="2" type="ORF">EVJ58_g10368</name>
</gene>
<organism evidence="2 3">
    <name type="scientific">Rhodofomes roseus</name>
    <dbReference type="NCBI Taxonomy" id="34475"/>
    <lineage>
        <taxon>Eukaryota</taxon>
        <taxon>Fungi</taxon>
        <taxon>Dikarya</taxon>
        <taxon>Basidiomycota</taxon>
        <taxon>Agaricomycotina</taxon>
        <taxon>Agaricomycetes</taxon>
        <taxon>Polyporales</taxon>
        <taxon>Rhodofomes</taxon>
    </lineage>
</organism>
<dbReference type="AlphaFoldDB" id="A0A4Y9XTD2"/>